<keyword evidence="1" id="KW-0614">Plasmid</keyword>
<organism evidence="1">
    <name type="scientific">Cyanothece sp. (strain PCC 7425 / ATCC 29141)</name>
    <dbReference type="NCBI Taxonomy" id="395961"/>
    <lineage>
        <taxon>Bacteria</taxon>
        <taxon>Bacillati</taxon>
        <taxon>Cyanobacteriota</taxon>
        <taxon>Cyanophyceae</taxon>
        <taxon>Gomontiellales</taxon>
        <taxon>Cyanothecaceae</taxon>
        <taxon>Cyanothece</taxon>
    </lineage>
</organism>
<reference evidence="1" key="1">
    <citation type="submission" date="2009-01" db="EMBL/GenBank/DDBJ databases">
        <title>Complete sequence of plasmid2 Cyanothece sp. PCC 7425.</title>
        <authorList>
            <consortium name="US DOE Joint Genome Institute"/>
            <person name="Lucas S."/>
            <person name="Copeland A."/>
            <person name="Lapidus A."/>
            <person name="Glavina del Rio T."/>
            <person name="Dalin E."/>
            <person name="Tice H."/>
            <person name="Bruce D."/>
            <person name="Goodwin L."/>
            <person name="Pitluck S."/>
            <person name="Sims D."/>
            <person name="Meineke L."/>
            <person name="Brettin T."/>
            <person name="Detter J.C."/>
            <person name="Han C."/>
            <person name="Larimer F."/>
            <person name="Land M."/>
            <person name="Hauser L."/>
            <person name="Kyrpides N."/>
            <person name="Ovchinnikova G."/>
            <person name="Liberton M."/>
            <person name="Stoeckel J."/>
            <person name="Banerjee A."/>
            <person name="Singh A."/>
            <person name="Page L."/>
            <person name="Sato H."/>
            <person name="Zhao L."/>
            <person name="Sherman L."/>
            <person name="Pakrasi H."/>
            <person name="Richardson P."/>
        </authorList>
    </citation>
    <scope>NUCLEOTIDE SEQUENCE</scope>
    <source>
        <strain evidence="1">PCC 7425</strain>
        <plasmid evidence="1">pP742502</plasmid>
    </source>
</reference>
<dbReference type="HOGENOM" id="CLU_2733302_0_0_3"/>
<gene>
    <name evidence="1" type="ordered locus">Cyan7425_0126</name>
</gene>
<dbReference type="AlphaFoldDB" id="B8HZH5"/>
<protein>
    <submittedName>
        <fullName evidence="1">Uncharacterized protein</fullName>
    </submittedName>
</protein>
<sequence length="71" mass="7744">MPVLADLVGARAGQAEATLENRGYQFVKTITADPDKYSLWRESGSNACVSIRTSQGRYDSIIYVSDADCNP</sequence>
<geneLocation type="plasmid" evidence="1">
    <name>pP742502</name>
</geneLocation>
<accession>B8HZH5</accession>
<proteinExistence type="predicted"/>
<evidence type="ECO:0000313" key="1">
    <source>
        <dbReference type="EMBL" id="ACL47823.1"/>
    </source>
</evidence>
<dbReference type="EMBL" id="CP001346">
    <property type="protein sequence ID" value="ACL47823.1"/>
    <property type="molecule type" value="Genomic_DNA"/>
</dbReference>
<name>B8HZH5_CYAP4</name>
<dbReference type="KEGG" id="cyn:Cyan7425_0126"/>